<dbReference type="AlphaFoldDB" id="A0A1H9VV74"/>
<feature type="transmembrane region" description="Helical" evidence="8">
    <location>
        <begin position="311"/>
        <end position="328"/>
    </location>
</feature>
<dbReference type="GO" id="GO:0022857">
    <property type="term" value="F:transmembrane transporter activity"/>
    <property type="evidence" value="ECO:0007669"/>
    <property type="project" value="InterPro"/>
</dbReference>
<dbReference type="EMBL" id="FOGJ01000025">
    <property type="protein sequence ID" value="SES25183.1"/>
    <property type="molecule type" value="Genomic_DNA"/>
</dbReference>
<feature type="transmembrane region" description="Helical" evidence="8">
    <location>
        <begin position="143"/>
        <end position="163"/>
    </location>
</feature>
<reference evidence="9 10" key="1">
    <citation type="submission" date="2016-10" db="EMBL/GenBank/DDBJ databases">
        <authorList>
            <person name="de Groot N.N."/>
        </authorList>
    </citation>
    <scope>NUCLEOTIDE SEQUENCE [LARGE SCALE GENOMIC DNA]</scope>
    <source>
        <strain evidence="9 10">AR40</strain>
    </source>
</reference>
<evidence type="ECO:0000256" key="2">
    <source>
        <dbReference type="ARBA" id="ARBA00022448"/>
    </source>
</evidence>
<dbReference type="InterPro" id="IPR037294">
    <property type="entry name" value="ABC_BtuC-like"/>
</dbReference>
<evidence type="ECO:0000256" key="7">
    <source>
        <dbReference type="ARBA" id="ARBA00023136"/>
    </source>
</evidence>
<dbReference type="Gene3D" id="1.10.3470.10">
    <property type="entry name" value="ABC transporter involved in vitamin B12 uptake, BtuC"/>
    <property type="match status" value="1"/>
</dbReference>
<evidence type="ECO:0000256" key="4">
    <source>
        <dbReference type="ARBA" id="ARBA00022519"/>
    </source>
</evidence>
<feature type="transmembrane region" description="Helical" evidence="8">
    <location>
        <begin position="113"/>
        <end position="136"/>
    </location>
</feature>
<evidence type="ECO:0000256" key="8">
    <source>
        <dbReference type="SAM" id="Phobius"/>
    </source>
</evidence>
<dbReference type="Pfam" id="PF02653">
    <property type="entry name" value="BPD_transp_2"/>
    <property type="match status" value="1"/>
</dbReference>
<proteinExistence type="predicted"/>
<sequence>MKTLLQRWFKGGKEMSDFAIMNKKGKSDVSFFDKNTLRTAMPFIGFLLICLIFYILTGGKIFAAANIKLLFSQTYMLMIASSGVFMVMTMGGLDFSQGSMLGVCSIVICYLSNYNIVLAMLGGVAVGGLVGLINGYFNVKRKITSFIVTICMMYLLRGVVAYATTKSPVYGVSDIAKYNTLGFNLTFTVIILLVLFVAFTYTGLGNRLKAIGAGETAARFAGIRVERTKMLIYVLAGCVTGLAAFINSVKVGSVTSTAGNQLETQIMIALVLGGMPVNGGAKVKFYNIILGVFTYKILASGLVMMGLTSQIQQLLLGIIFLVEVAIFSDRKTGMIVK</sequence>
<feature type="transmembrane region" description="Helical" evidence="8">
    <location>
        <begin position="230"/>
        <end position="249"/>
    </location>
</feature>
<dbReference type="CDD" id="cd06579">
    <property type="entry name" value="TM_PBP1_transp_AraH_like"/>
    <property type="match status" value="1"/>
</dbReference>
<organism evidence="9 10">
    <name type="scientific">Butyrivibrio fibrisolvens</name>
    <dbReference type="NCBI Taxonomy" id="831"/>
    <lineage>
        <taxon>Bacteria</taxon>
        <taxon>Bacillati</taxon>
        <taxon>Bacillota</taxon>
        <taxon>Clostridia</taxon>
        <taxon>Lachnospirales</taxon>
        <taxon>Lachnospiraceae</taxon>
        <taxon>Butyrivibrio</taxon>
    </lineage>
</organism>
<keyword evidence="5 8" id="KW-0812">Transmembrane</keyword>
<keyword evidence="3" id="KW-1003">Cell membrane</keyword>
<dbReference type="InterPro" id="IPR001851">
    <property type="entry name" value="ABC_transp_permease"/>
</dbReference>
<feature type="transmembrane region" description="Helical" evidence="8">
    <location>
        <begin position="261"/>
        <end position="278"/>
    </location>
</feature>
<dbReference type="GO" id="GO:0005886">
    <property type="term" value="C:plasma membrane"/>
    <property type="evidence" value="ECO:0007669"/>
    <property type="project" value="UniProtKB-SubCell"/>
</dbReference>
<feature type="transmembrane region" description="Helical" evidence="8">
    <location>
        <begin position="40"/>
        <end position="63"/>
    </location>
</feature>
<comment type="subcellular location">
    <subcellularLocation>
        <location evidence="1">Cell membrane</location>
        <topology evidence="1">Multi-pass membrane protein</topology>
    </subcellularLocation>
</comment>
<evidence type="ECO:0000256" key="5">
    <source>
        <dbReference type="ARBA" id="ARBA00022692"/>
    </source>
</evidence>
<evidence type="ECO:0000256" key="6">
    <source>
        <dbReference type="ARBA" id="ARBA00022989"/>
    </source>
</evidence>
<dbReference type="PANTHER" id="PTHR32196:SF21">
    <property type="entry name" value="ABC TRANSPORTER PERMEASE PROTEIN YPHD-RELATED"/>
    <property type="match status" value="1"/>
</dbReference>
<keyword evidence="6 8" id="KW-1133">Transmembrane helix</keyword>
<gene>
    <name evidence="9" type="ORF">SAMN04487884_12515</name>
</gene>
<evidence type="ECO:0000313" key="9">
    <source>
        <dbReference type="EMBL" id="SES25183.1"/>
    </source>
</evidence>
<keyword evidence="4" id="KW-0997">Cell inner membrane</keyword>
<accession>A0A1H9VV74</accession>
<keyword evidence="7 8" id="KW-0472">Membrane</keyword>
<feature type="transmembrane region" description="Helical" evidence="8">
    <location>
        <begin position="183"/>
        <end position="204"/>
    </location>
</feature>
<evidence type="ECO:0000313" key="10">
    <source>
        <dbReference type="Proteomes" id="UP000182584"/>
    </source>
</evidence>
<feature type="transmembrane region" description="Helical" evidence="8">
    <location>
        <begin position="285"/>
        <end position="305"/>
    </location>
</feature>
<dbReference type="Proteomes" id="UP000182584">
    <property type="component" value="Unassembled WGS sequence"/>
</dbReference>
<keyword evidence="2" id="KW-0813">Transport</keyword>
<name>A0A1H9VV74_BUTFI</name>
<dbReference type="PANTHER" id="PTHR32196">
    <property type="entry name" value="ABC TRANSPORTER PERMEASE PROTEIN YPHD-RELATED-RELATED"/>
    <property type="match status" value="1"/>
</dbReference>
<protein>
    <submittedName>
        <fullName evidence="9">Monosaccharide ABC transporter membrane protein, CUT2 family</fullName>
    </submittedName>
</protein>
<feature type="transmembrane region" description="Helical" evidence="8">
    <location>
        <begin position="75"/>
        <end position="93"/>
    </location>
</feature>
<evidence type="ECO:0000256" key="1">
    <source>
        <dbReference type="ARBA" id="ARBA00004651"/>
    </source>
</evidence>
<evidence type="ECO:0000256" key="3">
    <source>
        <dbReference type="ARBA" id="ARBA00022475"/>
    </source>
</evidence>